<evidence type="ECO:0000313" key="1">
    <source>
        <dbReference type="EMBL" id="RDK92049.1"/>
    </source>
</evidence>
<proteinExistence type="predicted"/>
<keyword evidence="2" id="KW-1185">Reference proteome</keyword>
<dbReference type="AlphaFoldDB" id="A0A370QS12"/>
<protein>
    <submittedName>
        <fullName evidence="1">Uncharacterized protein</fullName>
    </submittedName>
</protein>
<dbReference type="Proteomes" id="UP000254848">
    <property type="component" value="Unassembled WGS sequence"/>
</dbReference>
<organism evidence="1 2">
    <name type="scientific">Enterobacillus tribolii</name>
    <dbReference type="NCBI Taxonomy" id="1487935"/>
    <lineage>
        <taxon>Bacteria</taxon>
        <taxon>Pseudomonadati</taxon>
        <taxon>Pseudomonadota</taxon>
        <taxon>Gammaproteobacteria</taxon>
        <taxon>Enterobacterales</taxon>
        <taxon>Hafniaceae</taxon>
        <taxon>Enterobacillus</taxon>
    </lineage>
</organism>
<name>A0A370QS12_9GAMM</name>
<dbReference type="EMBL" id="QRAP01000004">
    <property type="protein sequence ID" value="RDK92049.1"/>
    <property type="molecule type" value="Genomic_DNA"/>
</dbReference>
<comment type="caution">
    <text evidence="1">The sequence shown here is derived from an EMBL/GenBank/DDBJ whole genome shotgun (WGS) entry which is preliminary data.</text>
</comment>
<reference evidence="1 2" key="1">
    <citation type="submission" date="2018-07" db="EMBL/GenBank/DDBJ databases">
        <title>Genomic Encyclopedia of Type Strains, Phase IV (KMG-IV): sequencing the most valuable type-strain genomes for metagenomic binning, comparative biology and taxonomic classification.</title>
        <authorList>
            <person name="Goeker M."/>
        </authorList>
    </citation>
    <scope>NUCLEOTIDE SEQUENCE [LARGE SCALE GENOMIC DNA]</scope>
    <source>
        <strain evidence="1 2">DSM 103736</strain>
    </source>
</reference>
<accession>A0A370QS12</accession>
<evidence type="ECO:0000313" key="2">
    <source>
        <dbReference type="Proteomes" id="UP000254848"/>
    </source>
</evidence>
<gene>
    <name evidence="1" type="ORF">C8D90_104205</name>
</gene>
<sequence>MIRKYFIGMLLLLFPLISGAARTIIIDMPAGKNGVVEYRVDGRALSFEQLGDTLNKWLLAEPGKVNESHVAVLTNGKAPLAALYNINGLLLQVGFSHPRFFYTSEGTSKLSEIQINYRPLIMKNELQSELTAK</sequence>